<gene>
    <name evidence="1" type="ORF">CPB84DRAFT_292185</name>
</gene>
<dbReference type="AlphaFoldDB" id="A0A9P5THV7"/>
<proteinExistence type="predicted"/>
<accession>A0A9P5THV7</accession>
<protein>
    <submittedName>
        <fullName evidence="1">Uncharacterized protein</fullName>
    </submittedName>
</protein>
<dbReference type="Proteomes" id="UP000724874">
    <property type="component" value="Unassembled WGS sequence"/>
</dbReference>
<keyword evidence="2" id="KW-1185">Reference proteome</keyword>
<comment type="caution">
    <text evidence="1">The sequence shown here is derived from an EMBL/GenBank/DDBJ whole genome shotgun (WGS) entry which is preliminary data.</text>
</comment>
<evidence type="ECO:0000313" key="2">
    <source>
        <dbReference type="Proteomes" id="UP000724874"/>
    </source>
</evidence>
<evidence type="ECO:0000313" key="1">
    <source>
        <dbReference type="EMBL" id="KAF8879533.1"/>
    </source>
</evidence>
<dbReference type="EMBL" id="JADNYJ010000148">
    <property type="protein sequence ID" value="KAF8879533.1"/>
    <property type="molecule type" value="Genomic_DNA"/>
</dbReference>
<organism evidence="1 2">
    <name type="scientific">Gymnopilus junonius</name>
    <name type="common">Spectacular rustgill mushroom</name>
    <name type="synonym">Gymnopilus spectabilis subsp. junonius</name>
    <dbReference type="NCBI Taxonomy" id="109634"/>
    <lineage>
        <taxon>Eukaryota</taxon>
        <taxon>Fungi</taxon>
        <taxon>Dikarya</taxon>
        <taxon>Basidiomycota</taxon>
        <taxon>Agaricomycotina</taxon>
        <taxon>Agaricomycetes</taxon>
        <taxon>Agaricomycetidae</taxon>
        <taxon>Agaricales</taxon>
        <taxon>Agaricineae</taxon>
        <taxon>Hymenogastraceae</taxon>
        <taxon>Gymnopilus</taxon>
    </lineage>
</organism>
<name>A0A9P5THV7_GYMJU</name>
<reference evidence="1" key="1">
    <citation type="submission" date="2020-11" db="EMBL/GenBank/DDBJ databases">
        <authorList>
            <consortium name="DOE Joint Genome Institute"/>
            <person name="Ahrendt S."/>
            <person name="Riley R."/>
            <person name="Andreopoulos W."/>
            <person name="LaButti K."/>
            <person name="Pangilinan J."/>
            <person name="Ruiz-duenas F.J."/>
            <person name="Barrasa J.M."/>
            <person name="Sanchez-Garcia M."/>
            <person name="Camarero S."/>
            <person name="Miyauchi S."/>
            <person name="Serrano A."/>
            <person name="Linde D."/>
            <person name="Babiker R."/>
            <person name="Drula E."/>
            <person name="Ayuso-Fernandez I."/>
            <person name="Pacheco R."/>
            <person name="Padilla G."/>
            <person name="Ferreira P."/>
            <person name="Barriuso J."/>
            <person name="Kellner H."/>
            <person name="Castanera R."/>
            <person name="Alfaro M."/>
            <person name="Ramirez L."/>
            <person name="Pisabarro A.G."/>
            <person name="Kuo A."/>
            <person name="Tritt A."/>
            <person name="Lipzen A."/>
            <person name="He G."/>
            <person name="Yan M."/>
            <person name="Ng V."/>
            <person name="Cullen D."/>
            <person name="Martin F."/>
            <person name="Rosso M.-N."/>
            <person name="Henrissat B."/>
            <person name="Hibbett D."/>
            <person name="Martinez A.T."/>
            <person name="Grigoriev I.V."/>
        </authorList>
    </citation>
    <scope>NUCLEOTIDE SEQUENCE</scope>
    <source>
        <strain evidence="1">AH 44721</strain>
    </source>
</reference>
<sequence length="161" mass="18209">MHKVTVSLCFVIDFHYVSQLIPCRHRKMAFITGPERADNGHSKVAPQSPGQIFNRHCLFVEIRPNFAWFSGPTTIEFCIFICEQIPDLLQRTVPRVHRNETLIGDAIELEGLPIARNELNVDTVPIAIGSNNRMDHDRKKVCLSTTGCTLYPWHSLTVSGP</sequence>